<proteinExistence type="inferred from homology"/>
<sequence>MPKQDKRVEKYETKKGIRYRFKTYVGTDINGKKVWATRSGFTSYTEAKYELDKLKLEGVDSFVKQKQIKVNDLFTQWFDTYQTTVKESTAHKTYEMYKIHIKPKYGNAYVDKITPASLQRDANALSKKLVKYRTALGILERTLNLGISLGYLKVNPFSKILIPKKTTRKRRDTSINFLSREELDTFLKKAESINHLYYLFFLLLASTGLRKGEALALHWSDIDFNTNQISVTKTLAYGLDNKYIVQTPKSPKSLRTVPLSTHLKEELLKYKDNQKIDTEIIFHTIDGNYLRLSKPTRWLDTIYKQLPDLKRITTHGFRHTFASLLIESNPYIKPSDVQAILGHETVEMTLNIYTHVTNQSKKKVAQSINDLNI</sequence>
<organism evidence="6 7">
    <name type="scientific">Lactobacillus iners</name>
    <dbReference type="NCBI Taxonomy" id="147802"/>
    <lineage>
        <taxon>Bacteria</taxon>
        <taxon>Bacillati</taxon>
        <taxon>Bacillota</taxon>
        <taxon>Bacilli</taxon>
        <taxon>Lactobacillales</taxon>
        <taxon>Lactobacillaceae</taxon>
        <taxon>Lactobacillus</taxon>
    </lineage>
</organism>
<dbReference type="Pfam" id="PF00589">
    <property type="entry name" value="Phage_integrase"/>
    <property type="match status" value="1"/>
</dbReference>
<dbReference type="InterPro" id="IPR011010">
    <property type="entry name" value="DNA_brk_join_enz"/>
</dbReference>
<dbReference type="InterPro" id="IPR013762">
    <property type="entry name" value="Integrase-like_cat_sf"/>
</dbReference>
<evidence type="ECO:0000259" key="5">
    <source>
        <dbReference type="PROSITE" id="PS51898"/>
    </source>
</evidence>
<dbReference type="InterPro" id="IPR002104">
    <property type="entry name" value="Integrase_catalytic"/>
</dbReference>
<keyword evidence="3" id="KW-0238">DNA-binding</keyword>
<gene>
    <name evidence="6" type="ORF">G6Z83_02295</name>
</gene>
<dbReference type="InterPro" id="IPR004107">
    <property type="entry name" value="Integrase_SAM-like_N"/>
</dbReference>
<dbReference type="GO" id="GO:0015074">
    <property type="term" value="P:DNA integration"/>
    <property type="evidence" value="ECO:0007669"/>
    <property type="project" value="UniProtKB-KW"/>
</dbReference>
<dbReference type="PROSITE" id="PS51898">
    <property type="entry name" value="TYR_RECOMBINASE"/>
    <property type="match status" value="1"/>
</dbReference>
<evidence type="ECO:0000313" key="6">
    <source>
        <dbReference type="EMBL" id="QIH23570.1"/>
    </source>
</evidence>
<reference evidence="6 7" key="1">
    <citation type="submission" date="2020-02" db="EMBL/GenBank/DDBJ databases">
        <title>Complete genome sequences of six Lactobacillus iners strains isolated from the human vagina.</title>
        <authorList>
            <person name="France M.T."/>
            <person name="Rutt L."/>
            <person name="Narina S."/>
            <person name="Arbaugh S."/>
            <person name="Humphrys M.S."/>
            <person name="Ma B."/>
            <person name="Hayward M.R."/>
            <person name="Relman D."/>
            <person name="Kwon D.S."/>
            <person name="Ravel J."/>
        </authorList>
    </citation>
    <scope>NUCLEOTIDE SEQUENCE [LARGE SCALE GENOMIC DNA]</scope>
    <source>
        <strain evidence="6 7">C0210C1</strain>
    </source>
</reference>
<dbReference type="Gene3D" id="1.10.150.130">
    <property type="match status" value="1"/>
</dbReference>
<keyword evidence="2" id="KW-0229">DNA integration</keyword>
<evidence type="ECO:0000256" key="2">
    <source>
        <dbReference type="ARBA" id="ARBA00022908"/>
    </source>
</evidence>
<dbReference type="GO" id="GO:0003677">
    <property type="term" value="F:DNA binding"/>
    <property type="evidence" value="ECO:0007669"/>
    <property type="project" value="UniProtKB-KW"/>
</dbReference>
<dbReference type="InterPro" id="IPR010998">
    <property type="entry name" value="Integrase_recombinase_N"/>
</dbReference>
<evidence type="ECO:0000313" key="7">
    <source>
        <dbReference type="Proteomes" id="UP000501676"/>
    </source>
</evidence>
<dbReference type="EMBL" id="CP049228">
    <property type="protein sequence ID" value="QIH23570.1"/>
    <property type="molecule type" value="Genomic_DNA"/>
</dbReference>
<comment type="similarity">
    <text evidence="1">Belongs to the 'phage' integrase family.</text>
</comment>
<accession>A0A6G7B828</accession>
<evidence type="ECO:0000256" key="1">
    <source>
        <dbReference type="ARBA" id="ARBA00008857"/>
    </source>
</evidence>
<dbReference type="Gene3D" id="1.10.443.10">
    <property type="entry name" value="Intergrase catalytic core"/>
    <property type="match status" value="1"/>
</dbReference>
<evidence type="ECO:0000256" key="3">
    <source>
        <dbReference type="ARBA" id="ARBA00023125"/>
    </source>
</evidence>
<dbReference type="RefSeq" id="WP_164823923.1">
    <property type="nucleotide sequence ID" value="NZ_CP049228.1"/>
</dbReference>
<protein>
    <submittedName>
        <fullName evidence="6">Site-specific integrase</fullName>
    </submittedName>
</protein>
<keyword evidence="4" id="KW-0233">DNA recombination</keyword>
<dbReference type="GO" id="GO:0006310">
    <property type="term" value="P:DNA recombination"/>
    <property type="evidence" value="ECO:0007669"/>
    <property type="project" value="UniProtKB-KW"/>
</dbReference>
<dbReference type="CDD" id="cd01189">
    <property type="entry name" value="INT_ICEBs1_C_like"/>
    <property type="match status" value="1"/>
</dbReference>
<dbReference type="InterPro" id="IPR050090">
    <property type="entry name" value="Tyrosine_recombinase_XerCD"/>
</dbReference>
<dbReference type="SUPFAM" id="SSF56349">
    <property type="entry name" value="DNA breaking-rejoining enzymes"/>
    <property type="match status" value="1"/>
</dbReference>
<evidence type="ECO:0000256" key="4">
    <source>
        <dbReference type="ARBA" id="ARBA00023172"/>
    </source>
</evidence>
<dbReference type="PANTHER" id="PTHR30349:SF41">
    <property type="entry name" value="INTEGRASE_RECOMBINASE PROTEIN MJ0367-RELATED"/>
    <property type="match status" value="1"/>
</dbReference>
<name>A0A6G7B828_9LACO</name>
<dbReference type="AlphaFoldDB" id="A0A6G7B828"/>
<dbReference type="Proteomes" id="UP000501676">
    <property type="component" value="Chromosome"/>
</dbReference>
<dbReference type="PANTHER" id="PTHR30349">
    <property type="entry name" value="PHAGE INTEGRASE-RELATED"/>
    <property type="match status" value="1"/>
</dbReference>
<feature type="domain" description="Tyr recombinase" evidence="5">
    <location>
        <begin position="173"/>
        <end position="366"/>
    </location>
</feature>
<dbReference type="Pfam" id="PF14659">
    <property type="entry name" value="Phage_int_SAM_3"/>
    <property type="match status" value="1"/>
</dbReference>